<dbReference type="CDD" id="cd00685">
    <property type="entry name" value="Trans_IPPS_HT"/>
    <property type="match status" value="1"/>
</dbReference>
<dbReference type="EMBL" id="QRAS01000002">
    <property type="protein sequence ID" value="RDL06578.1"/>
    <property type="molecule type" value="Genomic_DNA"/>
</dbReference>
<evidence type="ECO:0000256" key="5">
    <source>
        <dbReference type="ARBA" id="ARBA00022842"/>
    </source>
</evidence>
<evidence type="ECO:0000256" key="4">
    <source>
        <dbReference type="ARBA" id="ARBA00022723"/>
    </source>
</evidence>
<protein>
    <submittedName>
        <fullName evidence="7">Heptaprenyl diphosphate synthase</fullName>
    </submittedName>
</protein>
<dbReference type="InterPro" id="IPR008949">
    <property type="entry name" value="Isoprenoid_synthase_dom_sf"/>
</dbReference>
<dbReference type="SUPFAM" id="SSF48576">
    <property type="entry name" value="Terpenoid synthases"/>
    <property type="match status" value="1"/>
</dbReference>
<organism evidence="7 8">
    <name type="scientific">Weissella soli</name>
    <dbReference type="NCBI Taxonomy" id="155866"/>
    <lineage>
        <taxon>Bacteria</taxon>
        <taxon>Bacillati</taxon>
        <taxon>Bacillota</taxon>
        <taxon>Bacilli</taxon>
        <taxon>Lactobacillales</taxon>
        <taxon>Lactobacillaceae</taxon>
        <taxon>Weissella</taxon>
    </lineage>
</organism>
<evidence type="ECO:0000256" key="1">
    <source>
        <dbReference type="ARBA" id="ARBA00001946"/>
    </source>
</evidence>
<dbReference type="SFLD" id="SFLDS00005">
    <property type="entry name" value="Isoprenoid_Synthase_Type_I"/>
    <property type="match status" value="1"/>
</dbReference>
<evidence type="ECO:0000256" key="2">
    <source>
        <dbReference type="ARBA" id="ARBA00006706"/>
    </source>
</evidence>
<comment type="cofactor">
    <cofactor evidence="1">
        <name>Mg(2+)</name>
        <dbReference type="ChEBI" id="CHEBI:18420"/>
    </cofactor>
</comment>
<evidence type="ECO:0000256" key="6">
    <source>
        <dbReference type="RuleBase" id="RU004466"/>
    </source>
</evidence>
<comment type="similarity">
    <text evidence="2 6">Belongs to the FPP/GGPP synthase family.</text>
</comment>
<comment type="caution">
    <text evidence="7">The sequence shown here is derived from an EMBL/GenBank/DDBJ whole genome shotgun (WGS) entry which is preliminary data.</text>
</comment>
<dbReference type="Gene3D" id="1.10.600.10">
    <property type="entry name" value="Farnesyl Diphosphate Synthase"/>
    <property type="match status" value="1"/>
</dbReference>
<dbReference type="RefSeq" id="WP_070229418.1">
    <property type="nucleotide sequence ID" value="NZ_BJYO01000003.1"/>
</dbReference>
<accession>A0A288QS40</accession>
<dbReference type="GeneID" id="94545308"/>
<keyword evidence="3 6" id="KW-0808">Transferase</keyword>
<reference evidence="7 8" key="1">
    <citation type="submission" date="2018-07" db="EMBL/GenBank/DDBJ databases">
        <title>Genomic Encyclopedia of Type Strains, Phase III (KMG-III): the genomes of soil and plant-associated and newly described type strains.</title>
        <authorList>
            <person name="Whitman W."/>
        </authorList>
    </citation>
    <scope>NUCLEOTIDE SEQUENCE [LARGE SCALE GENOMIC DNA]</scope>
    <source>
        <strain evidence="7 8">CECT 7031</strain>
    </source>
</reference>
<dbReference type="KEGG" id="wso:WSWS_00095"/>
<gene>
    <name evidence="7" type="ORF">DFP99_0957</name>
</gene>
<dbReference type="GO" id="GO:0004659">
    <property type="term" value="F:prenyltransferase activity"/>
    <property type="evidence" value="ECO:0007669"/>
    <property type="project" value="InterPro"/>
</dbReference>
<keyword evidence="5" id="KW-0460">Magnesium</keyword>
<dbReference type="Proteomes" id="UP000254912">
    <property type="component" value="Unassembled WGS sequence"/>
</dbReference>
<evidence type="ECO:0000313" key="8">
    <source>
        <dbReference type="Proteomes" id="UP000254912"/>
    </source>
</evidence>
<dbReference type="PANTHER" id="PTHR12001">
    <property type="entry name" value="GERANYLGERANYL PYROPHOSPHATE SYNTHASE"/>
    <property type="match status" value="1"/>
</dbReference>
<evidence type="ECO:0000256" key="3">
    <source>
        <dbReference type="ARBA" id="ARBA00022679"/>
    </source>
</evidence>
<evidence type="ECO:0000313" key="7">
    <source>
        <dbReference type="EMBL" id="RDL06578.1"/>
    </source>
</evidence>
<dbReference type="AlphaFoldDB" id="A0A288QS40"/>
<dbReference type="PROSITE" id="PS00444">
    <property type="entry name" value="POLYPRENYL_SYNTHASE_2"/>
    <property type="match status" value="1"/>
</dbReference>
<keyword evidence="4" id="KW-0479">Metal-binding</keyword>
<keyword evidence="8" id="KW-1185">Reference proteome</keyword>
<dbReference type="PROSITE" id="PS00723">
    <property type="entry name" value="POLYPRENYL_SYNTHASE_1"/>
    <property type="match status" value="1"/>
</dbReference>
<dbReference type="GO" id="GO:0008299">
    <property type="term" value="P:isoprenoid biosynthetic process"/>
    <property type="evidence" value="ECO:0007669"/>
    <property type="project" value="InterPro"/>
</dbReference>
<dbReference type="PANTHER" id="PTHR12001:SF69">
    <property type="entry name" value="ALL TRANS-POLYPRENYL-DIPHOSPHATE SYNTHASE PDSS1"/>
    <property type="match status" value="1"/>
</dbReference>
<dbReference type="Pfam" id="PF00348">
    <property type="entry name" value="polyprenyl_synt"/>
    <property type="match status" value="1"/>
</dbReference>
<proteinExistence type="inferred from homology"/>
<dbReference type="InterPro" id="IPR033749">
    <property type="entry name" value="Polyprenyl_synt_CS"/>
</dbReference>
<name>A0A288QS40_9LACO</name>
<dbReference type="InterPro" id="IPR000092">
    <property type="entry name" value="Polyprenyl_synt"/>
</dbReference>
<sequence length="330" mass="36766">MSQPTVTLHPMWHNYPNIQIQLEAVLDRITQNIQTSDDAVQRALVETFQSGGKLLRPAFTILIASFNEVKDHEALIQLAATVEMLHAASLIHDDIIDDSPTRRHVPSFQARFGKDVAVYAGDILFALTFRALADYTDDIQMIRKMTRYLETILNGELTQRVNHYNLAMTIDNYKEQIAGKTAALFELSAQLGLSASRPTADFANKALSFANNVGMAFQILDDILDYTSDDTKLGKPALHDIREGVYTAPLILTMQNHQGISELLAKRETITDDELRTIKTLVVADGGVEKAQSLALQYTEQAMSDLDNLPDHESKDILIGISQLLLARED</sequence>
<dbReference type="GO" id="GO:0046872">
    <property type="term" value="F:metal ion binding"/>
    <property type="evidence" value="ECO:0007669"/>
    <property type="project" value="UniProtKB-KW"/>
</dbReference>
<dbReference type="OrthoDB" id="9805316at2"/>